<protein>
    <submittedName>
        <fullName evidence="1">Uncharacterized protein</fullName>
    </submittedName>
</protein>
<evidence type="ECO:0000313" key="1">
    <source>
        <dbReference type="EMBL" id="MDO8108326.1"/>
    </source>
</evidence>
<dbReference type="RefSeq" id="WP_304602034.1">
    <property type="nucleotide sequence ID" value="NZ_JAUQYP010000002.1"/>
</dbReference>
<sequence length="101" mass="11254">MEKRVVLYDHGNLHVDAVERSDGAIVIEGQDLSGDGEYEYFLTVSGDQIPSLVVALGGKPGQDVLALLEQHGERIVRHGERRWLVDHHVMADLWTWGSPPL</sequence>
<reference evidence="1 2" key="1">
    <citation type="submission" date="2023-07" db="EMBL/GenBank/DDBJ databases">
        <title>Description of novel actinomycetes strains, isolated from tidal flat sediment.</title>
        <authorList>
            <person name="Lu C."/>
        </authorList>
    </citation>
    <scope>NUCLEOTIDE SEQUENCE [LARGE SCALE GENOMIC DNA]</scope>
    <source>
        <strain evidence="1 2">SYSU T00b441</strain>
    </source>
</reference>
<comment type="caution">
    <text evidence="1">The sequence shown here is derived from an EMBL/GenBank/DDBJ whole genome shotgun (WGS) entry which is preliminary data.</text>
</comment>
<proteinExistence type="predicted"/>
<evidence type="ECO:0000313" key="2">
    <source>
        <dbReference type="Proteomes" id="UP001232536"/>
    </source>
</evidence>
<gene>
    <name evidence="1" type="ORF">Q6348_14100</name>
</gene>
<keyword evidence="2" id="KW-1185">Reference proteome</keyword>
<accession>A0ABT9DEY0</accession>
<name>A0ABT9DEY0_9CELL</name>
<dbReference type="EMBL" id="JAUQYP010000002">
    <property type="protein sequence ID" value="MDO8108326.1"/>
    <property type="molecule type" value="Genomic_DNA"/>
</dbReference>
<organism evidence="1 2">
    <name type="scientific">Actinotalea lenta</name>
    <dbReference type="NCBI Taxonomy" id="3064654"/>
    <lineage>
        <taxon>Bacteria</taxon>
        <taxon>Bacillati</taxon>
        <taxon>Actinomycetota</taxon>
        <taxon>Actinomycetes</taxon>
        <taxon>Micrococcales</taxon>
        <taxon>Cellulomonadaceae</taxon>
        <taxon>Actinotalea</taxon>
    </lineage>
</organism>
<dbReference type="Proteomes" id="UP001232536">
    <property type="component" value="Unassembled WGS sequence"/>
</dbReference>